<keyword evidence="2" id="KW-1185">Reference proteome</keyword>
<name>A0A409WNU4_9AGAR</name>
<organism evidence="1 2">
    <name type="scientific">Gymnopilus dilepis</name>
    <dbReference type="NCBI Taxonomy" id="231916"/>
    <lineage>
        <taxon>Eukaryota</taxon>
        <taxon>Fungi</taxon>
        <taxon>Dikarya</taxon>
        <taxon>Basidiomycota</taxon>
        <taxon>Agaricomycotina</taxon>
        <taxon>Agaricomycetes</taxon>
        <taxon>Agaricomycetidae</taxon>
        <taxon>Agaricales</taxon>
        <taxon>Agaricineae</taxon>
        <taxon>Hymenogastraceae</taxon>
        <taxon>Gymnopilus</taxon>
    </lineage>
</organism>
<evidence type="ECO:0000313" key="1">
    <source>
        <dbReference type="EMBL" id="PPQ80178.1"/>
    </source>
</evidence>
<dbReference type="AlphaFoldDB" id="A0A409WNU4"/>
<dbReference type="InParanoid" id="A0A409WNU4"/>
<dbReference type="EMBL" id="NHYE01004966">
    <property type="protein sequence ID" value="PPQ80178.1"/>
    <property type="molecule type" value="Genomic_DNA"/>
</dbReference>
<evidence type="ECO:0000313" key="2">
    <source>
        <dbReference type="Proteomes" id="UP000284706"/>
    </source>
</evidence>
<reference evidence="1 2" key="1">
    <citation type="journal article" date="2018" name="Evol. Lett.">
        <title>Horizontal gene cluster transfer increased hallucinogenic mushroom diversity.</title>
        <authorList>
            <person name="Reynolds H.T."/>
            <person name="Vijayakumar V."/>
            <person name="Gluck-Thaler E."/>
            <person name="Korotkin H.B."/>
            <person name="Matheny P.B."/>
            <person name="Slot J.C."/>
        </authorList>
    </citation>
    <scope>NUCLEOTIDE SEQUENCE [LARGE SCALE GENOMIC DNA]</scope>
    <source>
        <strain evidence="1 2">SRW20</strain>
    </source>
</reference>
<gene>
    <name evidence="1" type="ORF">CVT26_008415</name>
</gene>
<comment type="caution">
    <text evidence="1">The sequence shown here is derived from an EMBL/GenBank/DDBJ whole genome shotgun (WGS) entry which is preliminary data.</text>
</comment>
<protein>
    <submittedName>
        <fullName evidence="1">Uncharacterized protein</fullName>
    </submittedName>
</protein>
<dbReference type="Proteomes" id="UP000284706">
    <property type="component" value="Unassembled WGS sequence"/>
</dbReference>
<accession>A0A409WNU4</accession>
<sequence>MTRFTTGAPRDIRFRLTATKATKDMSISWTQVSTSEYQLHGVDDAPKIHDVLVNLLSISYRVIRDVHYGVRSDIALQSKLGKVEDHEIYPNPNVFEM</sequence>
<proteinExistence type="predicted"/>